<gene>
    <name evidence="1" type="ORF">Cba03nite_76160</name>
</gene>
<dbReference type="Proteomes" id="UP000601223">
    <property type="component" value="Unassembled WGS sequence"/>
</dbReference>
<reference evidence="1 2" key="1">
    <citation type="submission" date="2021-01" db="EMBL/GenBank/DDBJ databases">
        <title>Whole genome shotgun sequence of Catellatospora bangladeshensis NBRC 107357.</title>
        <authorList>
            <person name="Komaki H."/>
            <person name="Tamura T."/>
        </authorList>
    </citation>
    <scope>NUCLEOTIDE SEQUENCE [LARGE SCALE GENOMIC DNA]</scope>
    <source>
        <strain evidence="1 2">NBRC 107357</strain>
    </source>
</reference>
<evidence type="ECO:0000313" key="1">
    <source>
        <dbReference type="EMBL" id="GIF86267.1"/>
    </source>
</evidence>
<protein>
    <submittedName>
        <fullName evidence="1">Uncharacterized protein</fullName>
    </submittedName>
</protein>
<proteinExistence type="predicted"/>
<comment type="caution">
    <text evidence="1">The sequence shown here is derived from an EMBL/GenBank/DDBJ whole genome shotgun (WGS) entry which is preliminary data.</text>
</comment>
<keyword evidence="2" id="KW-1185">Reference proteome</keyword>
<dbReference type="EMBL" id="BONF01000064">
    <property type="protein sequence ID" value="GIF86267.1"/>
    <property type="molecule type" value="Genomic_DNA"/>
</dbReference>
<sequence length="241" mass="26671">MVRAAFRAPAERGYLAGVTLDDRPQPLGSCWNYWFCVAGGDQAGIMAALGLTDPQPTTYALAREEMDRASHGSDTGLVCVTGEINGWTAVVGPWCDPTDKERHEEVRTLVEVLSAQYGEAHAFYFGAQRDGSAWLVARDGRTIRRYSDLSSEMALGDPLPVEQRYLDQFDIPGRPEDHLDDEDMSDDMFEFWHACTAQRVAQTISLDVVWHMPTDAVVCGQLVLARVPERARGAQRGHNGV</sequence>
<name>A0A8J3JK22_9ACTN</name>
<evidence type="ECO:0000313" key="2">
    <source>
        <dbReference type="Proteomes" id="UP000601223"/>
    </source>
</evidence>
<accession>A0A8J3JK22</accession>
<organism evidence="1 2">
    <name type="scientific">Catellatospora bangladeshensis</name>
    <dbReference type="NCBI Taxonomy" id="310355"/>
    <lineage>
        <taxon>Bacteria</taxon>
        <taxon>Bacillati</taxon>
        <taxon>Actinomycetota</taxon>
        <taxon>Actinomycetes</taxon>
        <taxon>Micromonosporales</taxon>
        <taxon>Micromonosporaceae</taxon>
        <taxon>Catellatospora</taxon>
    </lineage>
</organism>
<dbReference type="AlphaFoldDB" id="A0A8J3JK22"/>